<accession>A0A1R2ATI2</accession>
<gene>
    <name evidence="1" type="ORF">SteCoe_34892</name>
</gene>
<evidence type="ECO:0000313" key="2">
    <source>
        <dbReference type="Proteomes" id="UP000187209"/>
    </source>
</evidence>
<dbReference type="EMBL" id="MPUH01001427">
    <property type="protein sequence ID" value="OMJ67843.1"/>
    <property type="molecule type" value="Genomic_DNA"/>
</dbReference>
<proteinExistence type="predicted"/>
<comment type="caution">
    <text evidence="1">The sequence shown here is derived from an EMBL/GenBank/DDBJ whole genome shotgun (WGS) entry which is preliminary data.</text>
</comment>
<keyword evidence="2" id="KW-1185">Reference proteome</keyword>
<dbReference type="Proteomes" id="UP000187209">
    <property type="component" value="Unassembled WGS sequence"/>
</dbReference>
<dbReference type="AlphaFoldDB" id="A0A1R2ATI2"/>
<evidence type="ECO:0000313" key="1">
    <source>
        <dbReference type="EMBL" id="OMJ67843.1"/>
    </source>
</evidence>
<name>A0A1R2ATI2_9CILI</name>
<sequence>MGNCLNESKDKNKLASQNTINDLRNIRMEFETTGYSDIDSKFTPADEFSNSTIHIYSRIVDALNLFFYRTEAYLIQDFTIKDSLLLMLCSFSRAFGGKLDELDLQFSISPPYLIARSQNLPQHEAEIYLSWTDVVNNLQISLPDLNIGLMNKELVMSKSNEVTDIINEQLKYTSIDDENFQTLKNIADTNIKKTQNALKCFENTARFCKDIESDIKEFIVKINENMNKVIKTQIHAKQLKIKTQEKMIMSCWVDLNRTLKKTENKKILKESLLEKYSTKSANFIVDKILNLTFERE</sequence>
<reference evidence="1 2" key="1">
    <citation type="submission" date="2016-11" db="EMBL/GenBank/DDBJ databases">
        <title>The macronuclear genome of Stentor coeruleus: a giant cell with tiny introns.</title>
        <authorList>
            <person name="Slabodnick M."/>
            <person name="Ruby J.G."/>
            <person name="Reiff S.B."/>
            <person name="Swart E.C."/>
            <person name="Gosai S."/>
            <person name="Prabakaran S."/>
            <person name="Witkowska E."/>
            <person name="Larue G.E."/>
            <person name="Fisher S."/>
            <person name="Freeman R.M."/>
            <person name="Gunawardena J."/>
            <person name="Chu W."/>
            <person name="Stover N.A."/>
            <person name="Gregory B.D."/>
            <person name="Nowacki M."/>
            <person name="Derisi J."/>
            <person name="Roy S.W."/>
            <person name="Marshall W.F."/>
            <person name="Sood P."/>
        </authorList>
    </citation>
    <scope>NUCLEOTIDE SEQUENCE [LARGE SCALE GENOMIC DNA]</scope>
    <source>
        <strain evidence="1">WM001</strain>
    </source>
</reference>
<organism evidence="1 2">
    <name type="scientific">Stentor coeruleus</name>
    <dbReference type="NCBI Taxonomy" id="5963"/>
    <lineage>
        <taxon>Eukaryota</taxon>
        <taxon>Sar</taxon>
        <taxon>Alveolata</taxon>
        <taxon>Ciliophora</taxon>
        <taxon>Postciliodesmatophora</taxon>
        <taxon>Heterotrichea</taxon>
        <taxon>Heterotrichida</taxon>
        <taxon>Stentoridae</taxon>
        <taxon>Stentor</taxon>
    </lineage>
</organism>
<protein>
    <submittedName>
        <fullName evidence="1">Uncharacterized protein</fullName>
    </submittedName>
</protein>